<dbReference type="Pfam" id="PF12441">
    <property type="entry name" value="CopG_antitoxin"/>
    <property type="match status" value="1"/>
</dbReference>
<protein>
    <submittedName>
        <fullName evidence="1">Uncharacterized protein</fullName>
    </submittedName>
</protein>
<evidence type="ECO:0000313" key="2">
    <source>
        <dbReference type="Proteomes" id="UP000177268"/>
    </source>
</evidence>
<reference evidence="1 2" key="1">
    <citation type="journal article" date="2016" name="Nat. Commun.">
        <title>Thousands of microbial genomes shed light on interconnected biogeochemical processes in an aquifer system.</title>
        <authorList>
            <person name="Anantharaman K."/>
            <person name="Brown C.T."/>
            <person name="Hug L.A."/>
            <person name="Sharon I."/>
            <person name="Castelle C.J."/>
            <person name="Probst A.J."/>
            <person name="Thomas B.C."/>
            <person name="Singh A."/>
            <person name="Wilkins M.J."/>
            <person name="Karaoz U."/>
            <person name="Brodie E.L."/>
            <person name="Williams K.H."/>
            <person name="Hubbard S.S."/>
            <person name="Banfield J.F."/>
        </authorList>
    </citation>
    <scope>NUCLEOTIDE SEQUENCE [LARGE SCALE GENOMIC DNA]</scope>
</reference>
<dbReference type="GO" id="GO:0006355">
    <property type="term" value="P:regulation of DNA-templated transcription"/>
    <property type="evidence" value="ECO:0007669"/>
    <property type="project" value="InterPro"/>
</dbReference>
<evidence type="ECO:0000313" key="1">
    <source>
        <dbReference type="EMBL" id="OGG11934.1"/>
    </source>
</evidence>
<dbReference type="EMBL" id="MFIZ01000009">
    <property type="protein sequence ID" value="OGG11934.1"/>
    <property type="molecule type" value="Genomic_DNA"/>
</dbReference>
<comment type="caution">
    <text evidence="1">The sequence shown here is derived from an EMBL/GenBank/DDBJ whole genome shotgun (WGS) entry which is preliminary data.</text>
</comment>
<dbReference type="SUPFAM" id="SSF47598">
    <property type="entry name" value="Ribbon-helix-helix"/>
    <property type="match status" value="1"/>
</dbReference>
<sequence>MTKILREMQVKKKGKTSMRKKNGIPKFKSYREEAKFWDTHDITDFESETKDVDIIFELDKPRDETLILRLQKEVKDRLEKTARLKGLNVSSLARMWLMEKLQSSRIQ</sequence>
<accession>A0A1F5ZHW6</accession>
<organism evidence="1 2">
    <name type="scientific">Candidatus Gottesmanbacteria bacterium RBG_13_45_10</name>
    <dbReference type="NCBI Taxonomy" id="1798370"/>
    <lineage>
        <taxon>Bacteria</taxon>
        <taxon>Candidatus Gottesmaniibacteriota</taxon>
    </lineage>
</organism>
<dbReference type="InterPro" id="IPR022148">
    <property type="entry name" value="CopG_antitoxin"/>
</dbReference>
<dbReference type="Proteomes" id="UP000177268">
    <property type="component" value="Unassembled WGS sequence"/>
</dbReference>
<dbReference type="AlphaFoldDB" id="A0A1F5ZHW6"/>
<proteinExistence type="predicted"/>
<gene>
    <name evidence="1" type="ORF">A2Z00_03895</name>
</gene>
<dbReference type="InterPro" id="IPR010985">
    <property type="entry name" value="Ribbon_hlx_hlx"/>
</dbReference>
<name>A0A1F5ZHW6_9BACT</name>